<name>A0A6S6UN07_9BACT</name>
<dbReference type="AlphaFoldDB" id="A0A6S6UN07"/>
<proteinExistence type="predicted"/>
<reference evidence="1" key="1">
    <citation type="submission" date="2020-01" db="EMBL/GenBank/DDBJ databases">
        <authorList>
            <person name="Meier V. D."/>
            <person name="Meier V D."/>
        </authorList>
    </citation>
    <scope>NUCLEOTIDE SEQUENCE</scope>
    <source>
        <strain evidence="1">HLG_WM_MAG_10</strain>
    </source>
</reference>
<gene>
    <name evidence="1" type="ORF">HELGO_WM25677</name>
</gene>
<evidence type="ECO:0000313" key="1">
    <source>
        <dbReference type="EMBL" id="CAA6829843.1"/>
    </source>
</evidence>
<accession>A0A6S6UN07</accession>
<dbReference type="EMBL" id="CACVAQ010000522">
    <property type="protein sequence ID" value="CAA6829843.1"/>
    <property type="molecule type" value="Genomic_DNA"/>
</dbReference>
<organism evidence="1">
    <name type="scientific">uncultured Aureispira sp</name>
    <dbReference type="NCBI Taxonomy" id="1331704"/>
    <lineage>
        <taxon>Bacteria</taxon>
        <taxon>Pseudomonadati</taxon>
        <taxon>Bacteroidota</taxon>
        <taxon>Saprospiria</taxon>
        <taxon>Saprospirales</taxon>
        <taxon>Saprospiraceae</taxon>
        <taxon>Aureispira</taxon>
        <taxon>environmental samples</taxon>
    </lineage>
</organism>
<protein>
    <recommendedName>
        <fullName evidence="2">HNH endonuclease</fullName>
    </recommendedName>
</protein>
<sequence length="428" mass="50833">MANRDEFTQKTKDILAKRVGYHCSNPKCKKHTIGPSSIPEKTINIGVAAHITAASPKGPRYNKSLSSKQRKNIRNAIWLCQNCSVLIDRDEKKYTCQILNKWKDQSEFFASKSIGGVQNFSSHQNHDVKCKEKVVFNKSAKEGYYCEIHINQLPEIIYFKYFPPKNEWDSNQSQLSWENSYYFTFINLEEWLNKELNYSPRDIIIKIEEIRSIIQVKGIDGVAEFMFNYQNPDLPKYSAFVKAFHFYSNLNKVNFTIKPVGSVIHFKTEGLEYVIDTYAGMMKELRVFIKNKSLEEIYTMTNESIWNTIFVDVGIEKERFIPKMLHLWEKYWIDVDRGIYYSNMSKEESWRQFLIFSESYNHTIDIIEFSYEINDFIFYPLAVITMLNILDTETCYEEYCDYYFENEEWQDIQLNDDEPIFFIKLKEE</sequence>
<evidence type="ECO:0008006" key="2">
    <source>
        <dbReference type="Google" id="ProtNLM"/>
    </source>
</evidence>